<reference evidence="3" key="2">
    <citation type="submission" date="2020-11" db="EMBL/GenBank/DDBJ databases">
        <authorList>
            <consortium name="DOE Joint Genome Institute"/>
            <person name="Kuo A."/>
            <person name="Miyauchi S."/>
            <person name="Kiss E."/>
            <person name="Drula E."/>
            <person name="Kohler A."/>
            <person name="Sanchez-Garcia M."/>
            <person name="Andreopoulos B."/>
            <person name="Barry K.W."/>
            <person name="Bonito G."/>
            <person name="Buee M."/>
            <person name="Carver A."/>
            <person name="Chen C."/>
            <person name="Cichocki N."/>
            <person name="Clum A."/>
            <person name="Culley D."/>
            <person name="Crous P.W."/>
            <person name="Fauchery L."/>
            <person name="Girlanda M."/>
            <person name="Hayes R."/>
            <person name="Keri Z."/>
            <person name="Labutti K."/>
            <person name="Lipzen A."/>
            <person name="Lombard V."/>
            <person name="Magnuson J."/>
            <person name="Maillard F."/>
            <person name="Morin E."/>
            <person name="Murat C."/>
            <person name="Nolan M."/>
            <person name="Ohm R."/>
            <person name="Pangilinan J."/>
            <person name="Pereira M."/>
            <person name="Perotto S."/>
            <person name="Peter M."/>
            <person name="Riley R."/>
            <person name="Sitrit Y."/>
            <person name="Stielow B."/>
            <person name="Szollosi G."/>
            <person name="Zifcakova L."/>
            <person name="Stursova M."/>
            <person name="Spatafora J.W."/>
            <person name="Tedersoo L."/>
            <person name="Vaario L.-M."/>
            <person name="Yamada A."/>
            <person name="Yan M."/>
            <person name="Wang P."/>
            <person name="Xu J."/>
            <person name="Bruns T."/>
            <person name="Baldrian P."/>
            <person name="Vilgalys R."/>
            <person name="Henrissat B."/>
            <person name="Grigoriev I.V."/>
            <person name="Hibbett D."/>
            <person name="Nagy L.G."/>
            <person name="Martin F.M."/>
        </authorList>
    </citation>
    <scope>NUCLEOTIDE SEQUENCE</scope>
    <source>
        <strain evidence="3">UH-Tt-Lm1</strain>
    </source>
</reference>
<dbReference type="GO" id="GO:0005524">
    <property type="term" value="F:ATP binding"/>
    <property type="evidence" value="ECO:0007669"/>
    <property type="project" value="InterPro"/>
</dbReference>
<dbReference type="GO" id="GO:0004672">
    <property type="term" value="F:protein kinase activity"/>
    <property type="evidence" value="ECO:0007669"/>
    <property type="project" value="InterPro"/>
</dbReference>
<gene>
    <name evidence="3" type="ORF">BJ322DRAFT_554759</name>
</gene>
<dbReference type="SMART" id="SM00220">
    <property type="entry name" value="S_TKc"/>
    <property type="match status" value="1"/>
</dbReference>
<organism evidence="3 4">
    <name type="scientific">Thelephora terrestris</name>
    <dbReference type="NCBI Taxonomy" id="56493"/>
    <lineage>
        <taxon>Eukaryota</taxon>
        <taxon>Fungi</taxon>
        <taxon>Dikarya</taxon>
        <taxon>Basidiomycota</taxon>
        <taxon>Agaricomycotina</taxon>
        <taxon>Agaricomycetes</taxon>
        <taxon>Thelephorales</taxon>
        <taxon>Thelephoraceae</taxon>
        <taxon>Thelephora</taxon>
    </lineage>
</organism>
<evidence type="ECO:0000313" key="4">
    <source>
        <dbReference type="Proteomes" id="UP000736335"/>
    </source>
</evidence>
<feature type="compositionally biased region" description="Low complexity" evidence="1">
    <location>
        <begin position="282"/>
        <end position="292"/>
    </location>
</feature>
<dbReference type="PANTHER" id="PTHR38248">
    <property type="entry name" value="FUNK1 6"/>
    <property type="match status" value="1"/>
</dbReference>
<dbReference type="InterPro" id="IPR011009">
    <property type="entry name" value="Kinase-like_dom_sf"/>
</dbReference>
<feature type="region of interest" description="Disordered" evidence="1">
    <location>
        <begin position="267"/>
        <end position="339"/>
    </location>
</feature>
<dbReference type="Proteomes" id="UP000736335">
    <property type="component" value="Unassembled WGS sequence"/>
</dbReference>
<dbReference type="InterPro" id="IPR000719">
    <property type="entry name" value="Prot_kinase_dom"/>
</dbReference>
<dbReference type="AlphaFoldDB" id="A0A9P6HM07"/>
<dbReference type="OrthoDB" id="5569250at2759"/>
<sequence>MALVDLCLFVDLYKPMSTTPLRSLVQSNQPSFETPKSKRDPSVVRYDDVPSNTHSTRGSAACMRQEGNTDRVEGYKRNDYNSYISEDLKNRVFVDFETFLQSALHVPRDWRTLWGPAIEAVKANEEFREGKTEYCKQCDAPGFTEKPLYKPLMETANAVLDVVSASEFDGISGTPQYYHVNDREKLRGGVINRADLSPDLVVLHKGCQATEDIQTSGELQPPKEIHWANALHVLEIKSRNTAICDGDHIPRLIINEIDPLLNHAPSTQRKSHKIVLPEAVLPDTPTTGPDSTSSKKRQSVESHASDQPRSKKARTTSKLLPVSEDDPGSSMSTPEPQTQVAPALQIGSYLLEMFSVPLLRSHATVCLVDRDRLQLYHANRSVILVSSAINISTGAGLDQFIAVIIAFHCLSLDQNGILHTFAEGNAELVKNTKIPSDDRAIQNQNELRFNIKEPEKPFTLILGDVISREPAIIGRSTVVLRATSLEWPGEKLVVKVSWPSDTRVSENEFVNKAIEEAKKKESTWAAKHLPKIFWAGDINFGTDSTFESVANLFNTATLVGGGGNFVYEKRVLRVIIQEELHPLKSLGDVKEIGQVFVDVACVHRWLHDHPGILHRDPSPNNIMCRIIEKPNVKGEPSRKVYGVLTDYDLSSWTVRLKNDHTKTSQQRTGTPPYMAQELLDGTSATHLYRHDLESLFYVILLTCGRHELANEKVGSTTGRRMVMRGGYLPYKGWFNQKDYGILGNEKSSFFTRSKPIELSPCFEDFRVWLEELQLQFVDGFTLKTRYMAKQKRRLRHGTSAGEVDNSFDDETLGNNIDYAFFIEPVRWLSGELEGLVIRYDPKAIPPPTPTGAPGADDA</sequence>
<keyword evidence="4" id="KW-1185">Reference proteome</keyword>
<dbReference type="EMBL" id="WIUZ02000003">
    <property type="protein sequence ID" value="KAF9789756.1"/>
    <property type="molecule type" value="Genomic_DNA"/>
</dbReference>
<feature type="compositionally biased region" description="Basic and acidic residues" evidence="1">
    <location>
        <begin position="35"/>
        <end position="48"/>
    </location>
</feature>
<proteinExistence type="predicted"/>
<feature type="compositionally biased region" description="Polar residues" evidence="1">
    <location>
        <begin position="329"/>
        <end position="339"/>
    </location>
</feature>
<feature type="domain" description="Protein kinase" evidence="2">
    <location>
        <begin position="465"/>
        <end position="858"/>
    </location>
</feature>
<dbReference type="Gene3D" id="1.10.510.10">
    <property type="entry name" value="Transferase(Phosphotransferase) domain 1"/>
    <property type="match status" value="1"/>
</dbReference>
<feature type="compositionally biased region" description="Basic and acidic residues" evidence="1">
    <location>
        <begin position="298"/>
        <end position="309"/>
    </location>
</feature>
<comment type="caution">
    <text evidence="3">The sequence shown here is derived from an EMBL/GenBank/DDBJ whole genome shotgun (WGS) entry which is preliminary data.</text>
</comment>
<evidence type="ECO:0000256" key="1">
    <source>
        <dbReference type="SAM" id="MobiDB-lite"/>
    </source>
</evidence>
<dbReference type="SUPFAM" id="SSF56112">
    <property type="entry name" value="Protein kinase-like (PK-like)"/>
    <property type="match status" value="1"/>
</dbReference>
<reference evidence="3" key="1">
    <citation type="journal article" date="2020" name="Nat. Commun.">
        <title>Large-scale genome sequencing of mycorrhizal fungi provides insights into the early evolution of symbiotic traits.</title>
        <authorList>
            <person name="Miyauchi S."/>
            <person name="Kiss E."/>
            <person name="Kuo A."/>
            <person name="Drula E."/>
            <person name="Kohler A."/>
            <person name="Sanchez-Garcia M."/>
            <person name="Morin E."/>
            <person name="Andreopoulos B."/>
            <person name="Barry K.W."/>
            <person name="Bonito G."/>
            <person name="Buee M."/>
            <person name="Carver A."/>
            <person name="Chen C."/>
            <person name="Cichocki N."/>
            <person name="Clum A."/>
            <person name="Culley D."/>
            <person name="Crous P.W."/>
            <person name="Fauchery L."/>
            <person name="Girlanda M."/>
            <person name="Hayes R.D."/>
            <person name="Keri Z."/>
            <person name="LaButti K."/>
            <person name="Lipzen A."/>
            <person name="Lombard V."/>
            <person name="Magnuson J."/>
            <person name="Maillard F."/>
            <person name="Murat C."/>
            <person name="Nolan M."/>
            <person name="Ohm R.A."/>
            <person name="Pangilinan J."/>
            <person name="Pereira M.F."/>
            <person name="Perotto S."/>
            <person name="Peter M."/>
            <person name="Pfister S."/>
            <person name="Riley R."/>
            <person name="Sitrit Y."/>
            <person name="Stielow J.B."/>
            <person name="Szollosi G."/>
            <person name="Zifcakova L."/>
            <person name="Stursova M."/>
            <person name="Spatafora J.W."/>
            <person name="Tedersoo L."/>
            <person name="Vaario L.M."/>
            <person name="Yamada A."/>
            <person name="Yan M."/>
            <person name="Wang P."/>
            <person name="Xu J."/>
            <person name="Bruns T."/>
            <person name="Baldrian P."/>
            <person name="Vilgalys R."/>
            <person name="Dunand C."/>
            <person name="Henrissat B."/>
            <person name="Grigoriev I.V."/>
            <person name="Hibbett D."/>
            <person name="Nagy L.G."/>
            <person name="Martin F.M."/>
        </authorList>
    </citation>
    <scope>NUCLEOTIDE SEQUENCE</scope>
    <source>
        <strain evidence="3">UH-Tt-Lm1</strain>
    </source>
</reference>
<dbReference type="Pfam" id="PF17667">
    <property type="entry name" value="Pkinase_fungal"/>
    <property type="match status" value="1"/>
</dbReference>
<feature type="region of interest" description="Disordered" evidence="1">
    <location>
        <begin position="27"/>
        <end position="67"/>
    </location>
</feature>
<dbReference type="InterPro" id="IPR040976">
    <property type="entry name" value="Pkinase_fungal"/>
</dbReference>
<dbReference type="PANTHER" id="PTHR38248:SF2">
    <property type="entry name" value="FUNK1 11"/>
    <property type="match status" value="1"/>
</dbReference>
<protein>
    <recommendedName>
        <fullName evidence="2">Protein kinase domain-containing protein</fullName>
    </recommendedName>
</protein>
<accession>A0A9P6HM07</accession>
<evidence type="ECO:0000313" key="3">
    <source>
        <dbReference type="EMBL" id="KAF9789756.1"/>
    </source>
</evidence>
<evidence type="ECO:0000259" key="2">
    <source>
        <dbReference type="PROSITE" id="PS50011"/>
    </source>
</evidence>
<name>A0A9P6HM07_9AGAM</name>
<dbReference type="PROSITE" id="PS50011">
    <property type="entry name" value="PROTEIN_KINASE_DOM"/>
    <property type="match status" value="1"/>
</dbReference>